<reference evidence="2" key="1">
    <citation type="submission" date="2024-02" db="EMBL/GenBank/DDBJ databases">
        <authorList>
            <consortium name="ELIXIR-Norway"/>
            <consortium name="Elixir Norway"/>
        </authorList>
    </citation>
    <scope>NUCLEOTIDE SEQUENCE</scope>
</reference>
<feature type="region of interest" description="Disordered" evidence="1">
    <location>
        <begin position="83"/>
        <end position="107"/>
    </location>
</feature>
<gene>
    <name evidence="2" type="ORF">CSSPTR1EN2_LOCUS18538</name>
</gene>
<sequence length="107" mass="11460">MNAVEGGDPRGGRCASRPFAGCRCRRLGWFGSAAEWKKNSSRCQGTEAAGVVATAARILAPHHARQQLLQSVARPTVVRKAQLDEEEKAAASRDHGAGNSSPFSWRS</sequence>
<feature type="compositionally biased region" description="Polar residues" evidence="1">
    <location>
        <begin position="98"/>
        <end position="107"/>
    </location>
</feature>
<dbReference type="EMBL" id="OZ019897">
    <property type="protein sequence ID" value="CAK9227036.1"/>
    <property type="molecule type" value="Genomic_DNA"/>
</dbReference>
<proteinExistence type="predicted"/>
<evidence type="ECO:0000313" key="3">
    <source>
        <dbReference type="Proteomes" id="UP001497512"/>
    </source>
</evidence>
<keyword evidence="3" id="KW-1185">Reference proteome</keyword>
<protein>
    <submittedName>
        <fullName evidence="2">Uncharacterized protein</fullName>
    </submittedName>
</protein>
<evidence type="ECO:0000313" key="2">
    <source>
        <dbReference type="EMBL" id="CAK9227036.1"/>
    </source>
</evidence>
<name>A0ABP0UQR8_9BRYO</name>
<evidence type="ECO:0000256" key="1">
    <source>
        <dbReference type="SAM" id="MobiDB-lite"/>
    </source>
</evidence>
<organism evidence="2 3">
    <name type="scientific">Sphagnum troendelagicum</name>
    <dbReference type="NCBI Taxonomy" id="128251"/>
    <lineage>
        <taxon>Eukaryota</taxon>
        <taxon>Viridiplantae</taxon>
        <taxon>Streptophyta</taxon>
        <taxon>Embryophyta</taxon>
        <taxon>Bryophyta</taxon>
        <taxon>Sphagnophytina</taxon>
        <taxon>Sphagnopsida</taxon>
        <taxon>Sphagnales</taxon>
        <taxon>Sphagnaceae</taxon>
        <taxon>Sphagnum</taxon>
    </lineage>
</organism>
<dbReference type="Proteomes" id="UP001497512">
    <property type="component" value="Chromosome 5"/>
</dbReference>
<accession>A0ABP0UQR8</accession>